<feature type="coiled-coil region" evidence="2">
    <location>
        <begin position="2056"/>
        <end position="2090"/>
    </location>
</feature>
<feature type="region of interest" description="Disordered" evidence="3">
    <location>
        <begin position="1080"/>
        <end position="1099"/>
    </location>
</feature>
<dbReference type="eggNOG" id="ENOG502QRRG">
    <property type="taxonomic scope" value="Eukaryota"/>
</dbReference>
<proteinExistence type="predicted"/>
<feature type="compositionally biased region" description="Polar residues" evidence="3">
    <location>
        <begin position="1336"/>
        <end position="1347"/>
    </location>
</feature>
<feature type="region of interest" description="Disordered" evidence="3">
    <location>
        <begin position="2186"/>
        <end position="2259"/>
    </location>
</feature>
<dbReference type="GeneID" id="10029670"/>
<dbReference type="RefSeq" id="XP_003174376.1">
    <property type="nucleotide sequence ID" value="XM_003174328.1"/>
</dbReference>
<feature type="region of interest" description="Disordered" evidence="3">
    <location>
        <begin position="242"/>
        <end position="400"/>
    </location>
</feature>
<organism evidence="5">
    <name type="scientific">Arthroderma gypseum (strain ATCC MYA-4604 / CBS 118893)</name>
    <name type="common">Microsporum gypseum</name>
    <dbReference type="NCBI Taxonomy" id="535722"/>
    <lineage>
        <taxon>Eukaryota</taxon>
        <taxon>Fungi</taxon>
        <taxon>Dikarya</taxon>
        <taxon>Ascomycota</taxon>
        <taxon>Pezizomycotina</taxon>
        <taxon>Eurotiomycetes</taxon>
        <taxon>Eurotiomycetidae</taxon>
        <taxon>Onygenales</taxon>
        <taxon>Arthrodermataceae</taxon>
        <taxon>Nannizzia</taxon>
    </lineage>
</organism>
<feature type="region of interest" description="Disordered" evidence="3">
    <location>
        <begin position="722"/>
        <end position="764"/>
    </location>
</feature>
<feature type="region of interest" description="Disordered" evidence="3">
    <location>
        <begin position="2301"/>
        <end position="2339"/>
    </location>
</feature>
<feature type="compositionally biased region" description="Basic and acidic residues" evidence="3">
    <location>
        <begin position="1058"/>
        <end position="1071"/>
    </location>
</feature>
<evidence type="ECO:0008006" key="6">
    <source>
        <dbReference type="Google" id="ProtNLM"/>
    </source>
</evidence>
<feature type="compositionally biased region" description="Low complexity" evidence="3">
    <location>
        <begin position="2189"/>
        <end position="2205"/>
    </location>
</feature>
<dbReference type="GO" id="GO:0005856">
    <property type="term" value="C:cytoskeleton"/>
    <property type="evidence" value="ECO:0007669"/>
    <property type="project" value="TreeGrafter"/>
</dbReference>
<reference evidence="5" key="1">
    <citation type="journal article" date="2012" name="MBio">
        <title>Comparative genome analysis of Trichophyton rubrum and related dermatophytes reveals candidate genes involved in infection.</title>
        <authorList>
            <person name="Martinez D.A."/>
            <person name="Oliver B.G."/>
            <person name="Graeser Y."/>
            <person name="Goldberg J.M."/>
            <person name="Li W."/>
            <person name="Martinez-Rossi N.M."/>
            <person name="Monod M."/>
            <person name="Shelest E."/>
            <person name="Barton R.C."/>
            <person name="Birch E."/>
            <person name="Brakhage A.A."/>
            <person name="Chen Z."/>
            <person name="Gurr S.J."/>
            <person name="Heiman D."/>
            <person name="Heitman J."/>
            <person name="Kosti I."/>
            <person name="Rossi A."/>
            <person name="Saif S."/>
            <person name="Samalova M."/>
            <person name="Saunders C.W."/>
            <person name="Shea T."/>
            <person name="Summerbell R.C."/>
            <person name="Xu J."/>
            <person name="Young S."/>
            <person name="Zeng Q."/>
            <person name="Birren B.W."/>
            <person name="Cuomo C.A."/>
            <person name="White T.C."/>
        </authorList>
    </citation>
    <scope>NUCLEOTIDE SEQUENCE [LARGE SCALE GENOMIC DNA]</scope>
    <source>
        <strain evidence="5">ATCC MYA-4604 / CBS 118893</strain>
    </source>
</reference>
<dbReference type="Proteomes" id="UP000002669">
    <property type="component" value="Unassembled WGS sequence"/>
</dbReference>
<feature type="region of interest" description="Disordered" evidence="3">
    <location>
        <begin position="1191"/>
        <end position="1396"/>
    </location>
</feature>
<dbReference type="PANTHER" id="PTHR32083:SF0">
    <property type="entry name" value="CILIA AND FLAGELLA-ASSOCIATED PROTEIN 58"/>
    <property type="match status" value="1"/>
</dbReference>
<feature type="compositionally biased region" description="Acidic residues" evidence="3">
    <location>
        <begin position="1368"/>
        <end position="1380"/>
    </location>
</feature>
<feature type="region of interest" description="Disordered" evidence="3">
    <location>
        <begin position="64"/>
        <end position="95"/>
    </location>
</feature>
<feature type="compositionally biased region" description="Basic and acidic residues" evidence="3">
    <location>
        <begin position="33"/>
        <end position="47"/>
    </location>
</feature>
<feature type="region of interest" description="Disordered" evidence="3">
    <location>
        <begin position="634"/>
        <end position="662"/>
    </location>
</feature>
<evidence type="ECO:0000256" key="1">
    <source>
        <dbReference type="ARBA" id="ARBA00023054"/>
    </source>
</evidence>
<feature type="coiled-coil region" evidence="2">
    <location>
        <begin position="1987"/>
        <end position="2014"/>
    </location>
</feature>
<feature type="compositionally biased region" description="Acidic residues" evidence="3">
    <location>
        <begin position="1191"/>
        <end position="1205"/>
    </location>
</feature>
<keyword evidence="5" id="KW-1185">Reference proteome</keyword>
<gene>
    <name evidence="4" type="ORF">MGYG_04548</name>
</gene>
<dbReference type="PANTHER" id="PTHR32083">
    <property type="entry name" value="CILIA AND FLAGELLA-ASSOCIATED PROTEIN 58-RELATED"/>
    <property type="match status" value="1"/>
</dbReference>
<dbReference type="STRING" id="535722.E4UTQ3"/>
<evidence type="ECO:0000313" key="5">
    <source>
        <dbReference type="Proteomes" id="UP000002669"/>
    </source>
</evidence>
<dbReference type="VEuPathDB" id="FungiDB:MGYG_04548"/>
<sequence length="2339" mass="258669">MPSSPSYVASIYQSSPTLAVNSSSNPVILQPSLHREDDEGEAEREHTLTLPLRRSVTPGAVSSIAAGTSLAVPSAGGYRGPTSDAQSSTFSPDHRRTDASAYYTAAWGSPYATPSSRSASWQLRSRQGDFESELELENSPFSIRTTARGEQQLLPDSASQTGAVPFPELTSTLFERDLVPESSISRHRGKSIKDFTQDWINQYLTGKPRSERTNWLSDDSGESDVGSFLTAYQQRVDGSEGWLDLDDDLDDDSNLNNNSSSSNNNKYKEDPLKTPTASSLLKGKKPEFGWKSRPAHLRAKHAPKASTATLKQSDFWDFGEDPEPSSRSRSRSQSRSQSQSRSRSLVRSDSQSQSDACDPDCASITMSNLEPLTIPEVHPPPQQHTYVSPTDKPLPLPPTPVEDALDQPLPGGPKQTIRTAPAFLRPKKKVPWRGKQCIIALPLEDSRGSAEGGKRLLTPADVEQILDSWEDQGYDVRGTGRGEPVTIDLQNRQAHPDPRDTHRELEQKHFHVSFPDQSVWQEYVDYLKEEKLRALGVSLGDPEPNPLMSPTPGAMSRNSSQMPLLPGHAISPPIPTSSAGSNHLNMMQNPFSPAFNQSTKATSNISSMNSPASPYGFHTESPFQQFQPAYGNEANYPFLPFQPTPPAHGTHTPQNLYGIRPNGMTPTNIGNMPNLGSLLHSVSPILDESKQYPGMASMLPHSHFNNPYGVSTPQARMNEYENPMHHQPMDEPNVEMEPEADTLQSTHSGPEIAHPTPRGHRHNVSETLQKGVERDYQLENSMLDEEQRVEDNLMNPRWAAPEKPMGQQHSFFPSESINQSNRLQQHIFDEQQAHNSRMDEEASDLETNPSLKDVRSPVDDYHTHQAKHSTGSAFIPGHKSNSSISKLNVAAKAFDPSISTFSPTNFSFMSNNTFQPTFGSFQPRPAFNQDMPQSVSHSAHSSGFNVEAPAFAPVQKSQEPISTPSNFKFSSATFNVAAPVFNPGSNFTLPSSEQKPSPSGPRTKIFDNFDPAAIIPPTKASKAIPIVRPGDSNQNDEQPDDDEPGRFGAQGREKRARRVESHGGDQSDTTRELMFTMSPSAAADSKRTATLIDDSDDVPPEIAANRKRTEEEIIETILSAHDDDLEEVEEGEIVEEKDSGKKQFEFKNKEDAAAFNAAHPSALADDEVLGNLEKVDSQPEVVVYKDTTVDQEEQDTIVEGDDQEDHESLAEDINAQPTPSSLKPTAIPFKFTSSQPPVLKPISPVASPLQTPLLKPKKQGLYASRYATSDPDSPEPVKNQSALTASLKAAEQSEQGDTPIIKGINSSDEEEIDAVMKQLNDGDSSVGIERRESPHVASQASSANISPSHLAPSQSSRSAAPSPSLLEEPFEQEIAEEPIYDDIQPQPARPMQRSGISSIRQLNTQPQDHISDWDDAIMSGDDLELRQRAPFFETHVKDIVRSSMVGHLAPIEQSLAAIQLAISQNASHKPRSARVEHSDADDEDDEDDGEHRPRSPRNKHDKLAVRIKTIVAEALAAHHPPPVPEPAPKVDLSEVTSTLAEMKVAIATVSQQQSQTDGIRDMISQCISDHPALKPKEVIVEEKPDLAPEMDKLKLQVDGLQSMLRLADERAENEYQARRAAQDALALAQQRSDAAEKGIMAEREAKAAAEEALELAKSQHQSQIQKSEQHSKDLQDQQEMMRLTLSELSNKNIDLQGTLDEYRTSADQARAQKQKVEEENSDLCRTIDLLRIQTNEGADVKQKLRERFEKLQGDMTTLVKNIAQEQAEWRKKEVEANIKYNTLKADFDREHNQRQKLELHIGDLEQKEMEATKLRFILDQSQNENDKLEALLMKVRQESHDHQNRAAKFEREAKEAIENSHFEAERVRALLETDLNTAHHQVNFVRAELEAQISNVQSLLDNTKMDSETAKARYELLLAEARDSKLAALHDAAESKEVAIQDQRRLHERTLNDLRERHARAMHNTSEDRQRDEAHYMEVVALRDEKIEYLQEKVTSLEEKLEIAKSAARAAAEAAQTAKAAPAPQQAVQTTSPSMTYAQGSEVPDKISPQALRESIMVLQDQLQQREGRIEELEQELSTMDRDAPAKIKEKETEINWLRELLSVRLDDLRDLIRAVSKPSFDQHSVRDAAIRLRANLQMQQQEKERAMSGGNSQFPSIASLTSLASSPRALPLAAAAAWGNWRKGNGVSSNSSNNSAPTASSSNSHHSDDQLTPSKPPKPALSASQGFLSGLMTPPSSNTRDTPVVPPAPIGRRTYAETRPLRGQNAGIRRLSSRQLENIMPPTTPPLLRNSSYDHDAETMHYGMGSSTDDNDSDSVIGGLMGRETGTRSIEGPFGPEI</sequence>
<evidence type="ECO:0000256" key="3">
    <source>
        <dbReference type="SAM" id="MobiDB-lite"/>
    </source>
</evidence>
<dbReference type="InParanoid" id="E4UTQ3"/>
<feature type="region of interest" description="Disordered" evidence="3">
    <location>
        <begin position="985"/>
        <end position="1072"/>
    </location>
</feature>
<feature type="compositionally biased region" description="Low complexity" evidence="3">
    <location>
        <begin position="1350"/>
        <end position="1367"/>
    </location>
</feature>
<feature type="region of interest" description="Disordered" evidence="3">
    <location>
        <begin position="1465"/>
        <end position="1502"/>
    </location>
</feature>
<evidence type="ECO:0000313" key="4">
    <source>
        <dbReference type="EMBL" id="EFR01546.1"/>
    </source>
</evidence>
<feature type="region of interest" description="Disordered" evidence="3">
    <location>
        <begin position="19"/>
        <end position="49"/>
    </location>
</feature>
<feature type="compositionally biased region" description="Acidic residues" evidence="3">
    <location>
        <begin position="1479"/>
        <end position="1488"/>
    </location>
</feature>
<feature type="compositionally biased region" description="Acidic residues" evidence="3">
    <location>
        <begin position="243"/>
        <end position="253"/>
    </location>
</feature>
<feature type="compositionally biased region" description="Basic residues" evidence="3">
    <location>
        <begin position="293"/>
        <end position="303"/>
    </location>
</feature>
<name>E4UTQ3_ARTGP</name>
<keyword evidence="1 2" id="KW-0175">Coiled coil</keyword>
<feature type="compositionally biased region" description="Low complexity" evidence="3">
    <location>
        <begin position="325"/>
        <end position="354"/>
    </location>
</feature>
<accession>E4UTQ3</accession>
<evidence type="ECO:0000256" key="2">
    <source>
        <dbReference type="SAM" id="Coils"/>
    </source>
</evidence>
<feature type="coiled-coil region" evidence="2">
    <location>
        <begin position="1639"/>
        <end position="1859"/>
    </location>
</feature>
<feature type="compositionally biased region" description="Low complexity" evidence="3">
    <location>
        <begin position="254"/>
        <end position="265"/>
    </location>
</feature>
<feature type="compositionally biased region" description="Polar residues" evidence="3">
    <location>
        <begin position="985"/>
        <end position="997"/>
    </location>
</feature>
<protein>
    <recommendedName>
        <fullName evidence="6">Myosin class II heavy chain</fullName>
    </recommendedName>
</protein>
<dbReference type="EMBL" id="DS989824">
    <property type="protein sequence ID" value="EFR01546.1"/>
    <property type="molecule type" value="Genomic_DNA"/>
</dbReference>
<dbReference type="OMA" id="WGFAYDK"/>
<dbReference type="HOGENOM" id="CLU_001004_0_0_1"/>
<dbReference type="OrthoDB" id="1293114at2759"/>